<dbReference type="InterPro" id="IPR000014">
    <property type="entry name" value="PAS"/>
</dbReference>
<dbReference type="PROSITE" id="PS50113">
    <property type="entry name" value="PAC"/>
    <property type="match status" value="1"/>
</dbReference>
<dbReference type="RefSeq" id="WP_267152875.1">
    <property type="nucleotide sequence ID" value="NZ_JAPMLT010000011.1"/>
</dbReference>
<evidence type="ECO:0000256" key="1">
    <source>
        <dbReference type="ARBA" id="ARBA00023224"/>
    </source>
</evidence>
<organism evidence="6 7">
    <name type="scientific">Tumebacillus lacus</name>
    <dbReference type="NCBI Taxonomy" id="2995335"/>
    <lineage>
        <taxon>Bacteria</taxon>
        <taxon>Bacillati</taxon>
        <taxon>Bacillota</taxon>
        <taxon>Bacilli</taxon>
        <taxon>Bacillales</taxon>
        <taxon>Alicyclobacillaceae</taxon>
        <taxon>Tumebacillus</taxon>
    </lineage>
</organism>
<evidence type="ECO:0000259" key="4">
    <source>
        <dbReference type="PROSITE" id="PS50112"/>
    </source>
</evidence>
<gene>
    <name evidence="6" type="ORF">OS242_16410</name>
</gene>
<keyword evidence="7" id="KW-1185">Reference proteome</keyword>
<reference evidence="6 7" key="1">
    <citation type="submission" date="2022-11" db="EMBL/GenBank/DDBJ databases">
        <title>Study of microbial diversity in lake waters.</title>
        <authorList>
            <person name="Zhang J."/>
        </authorList>
    </citation>
    <scope>NUCLEOTIDE SEQUENCE [LARGE SCALE GENOMIC DNA]</scope>
    <source>
        <strain evidence="6 7">DT12</strain>
    </source>
</reference>
<dbReference type="InterPro" id="IPR035965">
    <property type="entry name" value="PAS-like_dom_sf"/>
</dbReference>
<evidence type="ECO:0000256" key="2">
    <source>
        <dbReference type="PROSITE-ProRule" id="PRU00284"/>
    </source>
</evidence>
<evidence type="ECO:0000259" key="3">
    <source>
        <dbReference type="PROSITE" id="PS50111"/>
    </source>
</evidence>
<dbReference type="SMART" id="SM00283">
    <property type="entry name" value="MA"/>
    <property type="match status" value="1"/>
</dbReference>
<dbReference type="Gene3D" id="3.30.450.20">
    <property type="entry name" value="PAS domain"/>
    <property type="match status" value="1"/>
</dbReference>
<feature type="domain" description="PAC" evidence="5">
    <location>
        <begin position="72"/>
        <end position="125"/>
    </location>
</feature>
<dbReference type="PANTHER" id="PTHR32089:SF112">
    <property type="entry name" value="LYSOZYME-LIKE PROTEIN-RELATED"/>
    <property type="match status" value="1"/>
</dbReference>
<dbReference type="InterPro" id="IPR004089">
    <property type="entry name" value="MCPsignal_dom"/>
</dbReference>
<sequence length="278" mass="30980">MEQAVLASIQSHLSLILFNTQGTVTWVNENFARAMGYETHEIIGQHHRIFCLPEFTSSKRYEEFWMDLRQGKAFQDKIHRVAKDGTSMILEATYMPVRVEDRVEAIVKVATDITERESLLQSSTSELMAMVEEMTAHTDEVLKSTERIVDQMKELNRESESVKQYVSSIESMLSFVQSIASQSQLLGLNAAIEAARAGEQGKGFAVVANEVRKMADSSHKSAEEITQQLAAITKSVAIITERIVEVTGQVTTNFSAVNDLKEAYDHIAGTTEKLATSI</sequence>
<evidence type="ECO:0000313" key="7">
    <source>
        <dbReference type="Proteomes" id="UP001208017"/>
    </source>
</evidence>
<dbReference type="PANTHER" id="PTHR32089">
    <property type="entry name" value="METHYL-ACCEPTING CHEMOTAXIS PROTEIN MCPB"/>
    <property type="match status" value="1"/>
</dbReference>
<accession>A0ABT3X3R4</accession>
<dbReference type="NCBIfam" id="TIGR00229">
    <property type="entry name" value="sensory_box"/>
    <property type="match status" value="1"/>
</dbReference>
<dbReference type="PROSITE" id="PS50111">
    <property type="entry name" value="CHEMOTAXIS_TRANSDUC_2"/>
    <property type="match status" value="1"/>
</dbReference>
<dbReference type="CDD" id="cd00130">
    <property type="entry name" value="PAS"/>
    <property type="match status" value="1"/>
</dbReference>
<dbReference type="Pfam" id="PF00015">
    <property type="entry name" value="MCPsignal"/>
    <property type="match status" value="1"/>
</dbReference>
<dbReference type="SUPFAM" id="SSF55785">
    <property type="entry name" value="PYP-like sensor domain (PAS domain)"/>
    <property type="match status" value="1"/>
</dbReference>
<dbReference type="PROSITE" id="PS50112">
    <property type="entry name" value="PAS"/>
    <property type="match status" value="1"/>
</dbReference>
<feature type="domain" description="Methyl-accepting transducer" evidence="3">
    <location>
        <begin position="103"/>
        <end position="278"/>
    </location>
</feature>
<keyword evidence="1 2" id="KW-0807">Transducer</keyword>
<evidence type="ECO:0000313" key="6">
    <source>
        <dbReference type="EMBL" id="MCX7571533.1"/>
    </source>
</evidence>
<proteinExistence type="predicted"/>
<dbReference type="Pfam" id="PF13426">
    <property type="entry name" value="PAS_9"/>
    <property type="match status" value="1"/>
</dbReference>
<feature type="domain" description="PAS" evidence="4">
    <location>
        <begin position="15"/>
        <end position="45"/>
    </location>
</feature>
<name>A0ABT3X3R4_9BACL</name>
<dbReference type="Gene3D" id="6.10.250.3200">
    <property type="match status" value="1"/>
</dbReference>
<comment type="caution">
    <text evidence="6">The sequence shown here is derived from an EMBL/GenBank/DDBJ whole genome shotgun (WGS) entry which is preliminary data.</text>
</comment>
<dbReference type="SUPFAM" id="SSF58104">
    <property type="entry name" value="Methyl-accepting chemotaxis protein (MCP) signaling domain"/>
    <property type="match status" value="1"/>
</dbReference>
<dbReference type="InterPro" id="IPR000700">
    <property type="entry name" value="PAS-assoc_C"/>
</dbReference>
<dbReference type="EMBL" id="JAPMLT010000011">
    <property type="protein sequence ID" value="MCX7571533.1"/>
    <property type="molecule type" value="Genomic_DNA"/>
</dbReference>
<protein>
    <submittedName>
        <fullName evidence="6">Methyl-accepting chemotaxis protein</fullName>
    </submittedName>
</protein>
<evidence type="ECO:0000259" key="5">
    <source>
        <dbReference type="PROSITE" id="PS50113"/>
    </source>
</evidence>
<dbReference type="Proteomes" id="UP001208017">
    <property type="component" value="Unassembled WGS sequence"/>
</dbReference>